<comment type="caution">
    <text evidence="2">The sequence shown here is derived from an EMBL/GenBank/DDBJ whole genome shotgun (WGS) entry which is preliminary data.</text>
</comment>
<dbReference type="EMBL" id="LATX01002258">
    <property type="protein sequence ID" value="KTB32099.1"/>
    <property type="molecule type" value="Genomic_DNA"/>
</dbReference>
<reference evidence="2 3" key="1">
    <citation type="submission" date="2015-12" db="EMBL/GenBank/DDBJ databases">
        <title>Draft genome sequence of Moniliophthora roreri, the causal agent of frosty pod rot of cacao.</title>
        <authorList>
            <person name="Aime M.C."/>
            <person name="Diaz-Valderrama J.R."/>
            <person name="Kijpornyongpan T."/>
            <person name="Phillips-Mora W."/>
        </authorList>
    </citation>
    <scope>NUCLEOTIDE SEQUENCE [LARGE SCALE GENOMIC DNA]</scope>
    <source>
        <strain evidence="2 3">MCA 2952</strain>
    </source>
</reference>
<dbReference type="InterPro" id="IPR011051">
    <property type="entry name" value="RmlC_Cupin_sf"/>
</dbReference>
<dbReference type="eggNOG" id="ENOG502RCWJ">
    <property type="taxonomic scope" value="Eukaryota"/>
</dbReference>
<dbReference type="PANTHER" id="PTHR33387">
    <property type="entry name" value="RMLC-LIKE JELLY ROLL FOLD PROTEIN"/>
    <property type="match status" value="1"/>
</dbReference>
<gene>
    <name evidence="2" type="ORF">WG66_15317</name>
</gene>
<dbReference type="InterPro" id="IPR039935">
    <property type="entry name" value="YML079W-like"/>
</dbReference>
<dbReference type="Gene3D" id="2.60.120.10">
    <property type="entry name" value="Jelly Rolls"/>
    <property type="match status" value="1"/>
</dbReference>
<accession>A0A0W0F6X5</accession>
<dbReference type="SUPFAM" id="SSF51182">
    <property type="entry name" value="RmlC-like cupins"/>
    <property type="match status" value="1"/>
</dbReference>
<sequence>MSSTTSNLLIEELKLEKHPAGGYWRETDRQDVQIPSPFAPNNAPRPLVTSIYHLLTPESPYAVFIKNRSVAYHILHQGKAEYTVITPGNPPKVEKKVLGTNTAAGESRFLTFGSEVWKMAKLISDSDSEGCLLSLVVAPGFHWEDHEFLTKEGLDELFQGVEGGEEKIAEFQTYLK</sequence>
<dbReference type="CDD" id="cd06121">
    <property type="entry name" value="cupin_YML079wp"/>
    <property type="match status" value="1"/>
</dbReference>
<evidence type="ECO:0000313" key="2">
    <source>
        <dbReference type="EMBL" id="KTB32099.1"/>
    </source>
</evidence>
<organism evidence="2 3">
    <name type="scientific">Moniliophthora roreri</name>
    <name type="common">Frosty pod rot fungus</name>
    <name type="synonym">Monilia roreri</name>
    <dbReference type="NCBI Taxonomy" id="221103"/>
    <lineage>
        <taxon>Eukaryota</taxon>
        <taxon>Fungi</taxon>
        <taxon>Dikarya</taxon>
        <taxon>Basidiomycota</taxon>
        <taxon>Agaricomycotina</taxon>
        <taxon>Agaricomycetes</taxon>
        <taxon>Agaricomycetidae</taxon>
        <taxon>Agaricales</taxon>
        <taxon>Marasmiineae</taxon>
        <taxon>Marasmiaceae</taxon>
        <taxon>Moniliophthora</taxon>
    </lineage>
</organism>
<dbReference type="AlphaFoldDB" id="A0A0W0F6X5"/>
<dbReference type="Proteomes" id="UP000054988">
    <property type="component" value="Unassembled WGS sequence"/>
</dbReference>
<name>A0A0W0F6X5_MONRR</name>
<dbReference type="Pfam" id="PF06172">
    <property type="entry name" value="Cupin_5"/>
    <property type="match status" value="1"/>
</dbReference>
<evidence type="ECO:0000259" key="1">
    <source>
        <dbReference type="Pfam" id="PF06172"/>
    </source>
</evidence>
<feature type="domain" description="DUF985" evidence="1">
    <location>
        <begin position="9"/>
        <end position="149"/>
    </location>
</feature>
<evidence type="ECO:0000313" key="3">
    <source>
        <dbReference type="Proteomes" id="UP000054988"/>
    </source>
</evidence>
<dbReference type="InterPro" id="IPR009327">
    <property type="entry name" value="Cupin_DUF985"/>
</dbReference>
<dbReference type="PANTHER" id="PTHR33387:SF3">
    <property type="entry name" value="DUF985 DOMAIN-CONTAINING PROTEIN"/>
    <property type="match status" value="1"/>
</dbReference>
<dbReference type="InterPro" id="IPR014710">
    <property type="entry name" value="RmlC-like_jellyroll"/>
</dbReference>
<proteinExistence type="predicted"/>
<protein>
    <recommendedName>
        <fullName evidence="1">DUF985 domain-containing protein</fullName>
    </recommendedName>
</protein>